<dbReference type="Gene3D" id="1.20.1540.10">
    <property type="entry name" value="Rhomboid-like"/>
    <property type="match status" value="1"/>
</dbReference>
<keyword evidence="5 7" id="KW-1133">Transmembrane helix</keyword>
<proteinExistence type="inferred from homology"/>
<feature type="transmembrane region" description="Helical" evidence="7">
    <location>
        <begin position="173"/>
        <end position="191"/>
    </location>
</feature>
<name>A0ABV0RPI1_9TELE</name>
<feature type="transmembrane region" description="Helical" evidence="7">
    <location>
        <begin position="203"/>
        <end position="220"/>
    </location>
</feature>
<dbReference type="InterPro" id="IPR051512">
    <property type="entry name" value="Inactive_Rhomboid"/>
</dbReference>
<evidence type="ECO:0000256" key="1">
    <source>
        <dbReference type="ARBA" id="ARBA00004477"/>
    </source>
</evidence>
<evidence type="ECO:0000313" key="10">
    <source>
        <dbReference type="Proteomes" id="UP001434883"/>
    </source>
</evidence>
<keyword evidence="10" id="KW-1185">Reference proteome</keyword>
<dbReference type="InterPro" id="IPR035952">
    <property type="entry name" value="Rhomboid-like_sf"/>
</dbReference>
<sequence length="315" mass="35327">LSSFADDVFETPSEADLNQLDDSVLTGSALDKNKLERTHLMLWAVYNSGNHTNLPHIDCSITGRPCCIGTKGRDPRSVLPAVALSFSSCWVTELFSHGLSIFSNASYIMCNGIMCPVCVCSILHCLVSVLFQMTVLRDLEKLAGWLRISIIYMLSGITGNLASAIFLPYRAEVGPAGSQFGILACLFVELFQSWQILERPWRAFVKLFAISVFFFSFGLLPWIDNFAHICGFVSGFFLSFAFLPYISFGRSDMYRKRVQICGFLLVFLGLLSTLAVLFYVYPVKCDWCEYLTCVPVTDKFCEKYDLNAHLLQTSD</sequence>
<evidence type="ECO:0000256" key="4">
    <source>
        <dbReference type="ARBA" id="ARBA00022824"/>
    </source>
</evidence>
<dbReference type="InterPro" id="IPR022764">
    <property type="entry name" value="Peptidase_S54_rhomboid_dom"/>
</dbReference>
<dbReference type="EMBL" id="JAHRIN010052403">
    <property type="protein sequence ID" value="MEQ2210099.1"/>
    <property type="molecule type" value="Genomic_DNA"/>
</dbReference>
<evidence type="ECO:0000256" key="5">
    <source>
        <dbReference type="ARBA" id="ARBA00022989"/>
    </source>
</evidence>
<evidence type="ECO:0000259" key="8">
    <source>
        <dbReference type="Pfam" id="PF01694"/>
    </source>
</evidence>
<gene>
    <name evidence="9" type="primary">RHBDF1_2</name>
    <name evidence="9" type="ORF">XENOCAPTIV_008445</name>
</gene>
<feature type="transmembrane region" description="Helical" evidence="7">
    <location>
        <begin position="143"/>
        <end position="167"/>
    </location>
</feature>
<evidence type="ECO:0000256" key="3">
    <source>
        <dbReference type="ARBA" id="ARBA00022692"/>
    </source>
</evidence>
<keyword evidence="6 7" id="KW-0472">Membrane</keyword>
<comment type="subcellular location">
    <subcellularLocation>
        <location evidence="1">Endoplasmic reticulum membrane</location>
        <topology evidence="1">Multi-pass membrane protein</topology>
    </subcellularLocation>
</comment>
<dbReference type="Pfam" id="PF01694">
    <property type="entry name" value="Rhomboid"/>
    <property type="match status" value="1"/>
</dbReference>
<comment type="similarity">
    <text evidence="2">Belongs to the peptidase S54 family.</text>
</comment>
<feature type="transmembrane region" description="Helical" evidence="7">
    <location>
        <begin position="260"/>
        <end position="281"/>
    </location>
</feature>
<dbReference type="PANTHER" id="PTHR45965:SF4">
    <property type="entry name" value="INACTIVE RHOMBOID PROTEIN 1"/>
    <property type="match status" value="1"/>
</dbReference>
<feature type="transmembrane region" description="Helical" evidence="7">
    <location>
        <begin position="105"/>
        <end position="131"/>
    </location>
</feature>
<comment type="caution">
    <text evidence="9">The sequence shown here is derived from an EMBL/GenBank/DDBJ whole genome shotgun (WGS) entry which is preliminary data.</text>
</comment>
<protein>
    <submittedName>
        <fullName evidence="9">Inactive rhomboid protein 1</fullName>
    </submittedName>
</protein>
<accession>A0ABV0RPI1</accession>
<evidence type="ECO:0000313" key="9">
    <source>
        <dbReference type="EMBL" id="MEQ2210099.1"/>
    </source>
</evidence>
<dbReference type="PANTHER" id="PTHR45965">
    <property type="entry name" value="INACTIVE RHOMBOID PROTEIN"/>
    <property type="match status" value="1"/>
</dbReference>
<keyword evidence="3 7" id="KW-0812">Transmembrane</keyword>
<dbReference type="SUPFAM" id="SSF144091">
    <property type="entry name" value="Rhomboid-like"/>
    <property type="match status" value="1"/>
</dbReference>
<feature type="non-terminal residue" evidence="9">
    <location>
        <position position="1"/>
    </location>
</feature>
<keyword evidence="4" id="KW-0256">Endoplasmic reticulum</keyword>
<evidence type="ECO:0000256" key="2">
    <source>
        <dbReference type="ARBA" id="ARBA00009045"/>
    </source>
</evidence>
<evidence type="ECO:0000256" key="6">
    <source>
        <dbReference type="ARBA" id="ARBA00023136"/>
    </source>
</evidence>
<reference evidence="9 10" key="1">
    <citation type="submission" date="2021-06" db="EMBL/GenBank/DDBJ databases">
        <authorList>
            <person name="Palmer J.M."/>
        </authorList>
    </citation>
    <scope>NUCLEOTIDE SEQUENCE [LARGE SCALE GENOMIC DNA]</scope>
    <source>
        <strain evidence="9 10">XC_2019</strain>
        <tissue evidence="9">Muscle</tissue>
    </source>
</reference>
<evidence type="ECO:0000256" key="7">
    <source>
        <dbReference type="SAM" id="Phobius"/>
    </source>
</evidence>
<feature type="domain" description="Peptidase S54 rhomboid" evidence="8">
    <location>
        <begin position="117"/>
        <end position="243"/>
    </location>
</feature>
<feature type="transmembrane region" description="Helical" evidence="7">
    <location>
        <begin position="226"/>
        <end position="248"/>
    </location>
</feature>
<organism evidence="9 10">
    <name type="scientific">Xenoophorus captivus</name>
    <dbReference type="NCBI Taxonomy" id="1517983"/>
    <lineage>
        <taxon>Eukaryota</taxon>
        <taxon>Metazoa</taxon>
        <taxon>Chordata</taxon>
        <taxon>Craniata</taxon>
        <taxon>Vertebrata</taxon>
        <taxon>Euteleostomi</taxon>
        <taxon>Actinopterygii</taxon>
        <taxon>Neopterygii</taxon>
        <taxon>Teleostei</taxon>
        <taxon>Neoteleostei</taxon>
        <taxon>Acanthomorphata</taxon>
        <taxon>Ovalentaria</taxon>
        <taxon>Atherinomorphae</taxon>
        <taxon>Cyprinodontiformes</taxon>
        <taxon>Goodeidae</taxon>
        <taxon>Xenoophorus</taxon>
    </lineage>
</organism>
<dbReference type="Proteomes" id="UP001434883">
    <property type="component" value="Unassembled WGS sequence"/>
</dbReference>